<evidence type="ECO:0000313" key="4">
    <source>
        <dbReference type="EMBL" id="QPG76411.1"/>
    </source>
</evidence>
<proteinExistence type="inferred from homology"/>
<dbReference type="Gene3D" id="3.90.640.10">
    <property type="entry name" value="Actin, Chain A, domain 4"/>
    <property type="match status" value="1"/>
</dbReference>
<feature type="compositionally biased region" description="Acidic residues" evidence="3">
    <location>
        <begin position="191"/>
        <end position="202"/>
    </location>
</feature>
<dbReference type="SMART" id="SM00268">
    <property type="entry name" value="ACTIN"/>
    <property type="match status" value="1"/>
</dbReference>
<dbReference type="InterPro" id="IPR043129">
    <property type="entry name" value="ATPase_NBD"/>
</dbReference>
<gene>
    <name evidence="4" type="ORF">FOA43_003800</name>
</gene>
<dbReference type="AlphaFoldDB" id="A0A875S435"/>
<keyword evidence="5" id="KW-1185">Reference proteome</keyword>
<protein>
    <recommendedName>
        <fullName evidence="6">Actin-related protein 8</fullName>
    </recommendedName>
</protein>
<feature type="compositionally biased region" description="Low complexity" evidence="3">
    <location>
        <begin position="21"/>
        <end position="67"/>
    </location>
</feature>
<feature type="region of interest" description="Disordered" evidence="3">
    <location>
        <begin position="174"/>
        <end position="205"/>
    </location>
</feature>
<dbReference type="OrthoDB" id="5572108at2759"/>
<reference evidence="4" key="1">
    <citation type="submission" date="2020-10" db="EMBL/GenBank/DDBJ databases">
        <authorList>
            <person name="Roach M.J.R."/>
        </authorList>
    </citation>
    <scope>NUCLEOTIDE SEQUENCE</scope>
    <source>
        <strain evidence="4">CBS 1945</strain>
    </source>
</reference>
<sequence>MPPKKKLTLKRPNSEDSEITGVSADSVVSSGGPSNGSKKPRTSSSKSRSSATSGTNGTNGTSVISGTNGTGGTSAAVLQRRREGRIRAMERLQTKLNELGIRRVDDENRLNFSSITSIQFINQKNYFTDYLKRDEQFRMIRQMKERVFESRQAKKKKQNNDKMKNQDIIAKLKHTPSVGSMTSSAVNSSGTEDDDDDADDNGGEGVIIFHPGSENIRIGRSTDVNPIIVKNIVAYKLPEGKKSDYSSTVDPSRELDSEGDIIIDDPKYLKNKKAITTSFKERMRFYKRRIVPNSHEACYSYNKQVRPEIVPDHNDIHKVEYLQTEEIKENYVIGEDVFRLQNLNRWLVRSPFLARGFNDNDLSYDTPTEILGDIELILMDTLRKKFGIGSKKDLASYNCIFVIPNMYHKSYVETMVDFLLNTMGFSQIALIEEGLAATFGSGISTGCVIDVGAATTKVCCVEEGMIIPNSQIVLNYGSNDITRFFIKNLLAQQFPYKEINLNDWNDWKLANELKQNFVTFNDVNVAVQGFSFVSRKPGREVEKFQFKVFDEVMVSPMALFYPDAFIEDDKDAGSGVILGKYGPNKVIRRRGLFENRAGIFEGFENDDPMSLLQQMEGEGKLISEMDLKEIVNLLLVLGNGEDGSYGGLMPSQRKEYSDDWHDTTGTNSERKNMTALDEAVLESITMAGYDNTERLTTLYGNISLIGGGSKIEGFDQMLLDRLNITRSPILASNKLATIVDLVRGWKEDWTTTEKKKREKLEQAGKNADKLKEEKFELTKSQLQRISNVVNNSQLLPIEILVNANVDPSTLSWKGGSVFARLKILDELWLNQMDWDRLGSRGLNYVSMFSY</sequence>
<organism evidence="4 5">
    <name type="scientific">Eeniella nana</name>
    <name type="common">Yeast</name>
    <name type="synonym">Brettanomyces nanus</name>
    <dbReference type="NCBI Taxonomy" id="13502"/>
    <lineage>
        <taxon>Eukaryota</taxon>
        <taxon>Fungi</taxon>
        <taxon>Dikarya</taxon>
        <taxon>Ascomycota</taxon>
        <taxon>Saccharomycotina</taxon>
        <taxon>Pichiomycetes</taxon>
        <taxon>Pichiales</taxon>
        <taxon>Pichiaceae</taxon>
        <taxon>Brettanomyces</taxon>
    </lineage>
</organism>
<dbReference type="CDD" id="cd10206">
    <property type="entry name" value="ASKHA_NBD_Arp8-like"/>
    <property type="match status" value="1"/>
</dbReference>
<evidence type="ECO:0000256" key="1">
    <source>
        <dbReference type="RuleBase" id="RU000487"/>
    </source>
</evidence>
<keyword evidence="2" id="KW-0175">Coiled coil</keyword>
<dbReference type="GeneID" id="62197200"/>
<dbReference type="SUPFAM" id="SSF53067">
    <property type="entry name" value="Actin-like ATPase domain"/>
    <property type="match status" value="2"/>
</dbReference>
<dbReference type="KEGG" id="bnn:FOA43_003800"/>
<name>A0A875S435_EENNA</name>
<comment type="similarity">
    <text evidence="1">Belongs to the actin family.</text>
</comment>
<evidence type="ECO:0000313" key="5">
    <source>
        <dbReference type="Proteomes" id="UP000662931"/>
    </source>
</evidence>
<evidence type="ECO:0000256" key="3">
    <source>
        <dbReference type="SAM" id="MobiDB-lite"/>
    </source>
</evidence>
<dbReference type="EMBL" id="CP064815">
    <property type="protein sequence ID" value="QPG76411.1"/>
    <property type="molecule type" value="Genomic_DNA"/>
</dbReference>
<dbReference type="Gene3D" id="3.30.420.40">
    <property type="match status" value="1"/>
</dbReference>
<evidence type="ECO:0000256" key="2">
    <source>
        <dbReference type="SAM" id="Coils"/>
    </source>
</evidence>
<dbReference type="Proteomes" id="UP000662931">
    <property type="component" value="Chromosome 4"/>
</dbReference>
<evidence type="ECO:0008006" key="6">
    <source>
        <dbReference type="Google" id="ProtNLM"/>
    </source>
</evidence>
<dbReference type="PANTHER" id="PTHR11937">
    <property type="entry name" value="ACTIN"/>
    <property type="match status" value="1"/>
</dbReference>
<feature type="compositionally biased region" description="Polar residues" evidence="3">
    <location>
        <begin position="177"/>
        <end position="190"/>
    </location>
</feature>
<dbReference type="Pfam" id="PF00022">
    <property type="entry name" value="Actin"/>
    <property type="match status" value="1"/>
</dbReference>
<feature type="coiled-coil region" evidence="2">
    <location>
        <begin position="753"/>
        <end position="780"/>
    </location>
</feature>
<accession>A0A875S435</accession>
<dbReference type="InterPro" id="IPR004000">
    <property type="entry name" value="Actin"/>
</dbReference>
<dbReference type="Gene3D" id="3.30.420.580">
    <property type="match status" value="1"/>
</dbReference>
<dbReference type="RefSeq" id="XP_038779976.1">
    <property type="nucleotide sequence ID" value="XM_038924048.1"/>
</dbReference>
<feature type="region of interest" description="Disordered" evidence="3">
    <location>
        <begin position="1"/>
        <end position="75"/>
    </location>
</feature>